<dbReference type="PANTHER" id="PTHR48052">
    <property type="entry name" value="UNNAMED PRODUCT"/>
    <property type="match status" value="1"/>
</dbReference>
<feature type="region of interest" description="Disordered" evidence="13">
    <location>
        <begin position="1810"/>
        <end position="1847"/>
    </location>
</feature>
<comment type="caution">
    <text evidence="15">The sequence shown here is derived from an EMBL/GenBank/DDBJ whole genome shotgun (WGS) entry which is preliminary data.</text>
</comment>
<feature type="compositionally biased region" description="Pro residues" evidence="13">
    <location>
        <begin position="886"/>
        <end position="895"/>
    </location>
</feature>
<dbReference type="InterPro" id="IPR001611">
    <property type="entry name" value="Leu-rich_rpt"/>
</dbReference>
<comment type="subcellular location">
    <subcellularLocation>
        <location evidence="1">Cell membrane</location>
    </subcellularLocation>
    <subcellularLocation>
        <location evidence="2">Cytoplasm</location>
        <location evidence="2">Cytoskeleton</location>
        <location evidence="2">Cilium axoneme</location>
    </subcellularLocation>
    <subcellularLocation>
        <location evidence="12">Endomembrane system</location>
        <topology evidence="12">Single-pass membrane protein</topology>
    </subcellularLocation>
</comment>
<evidence type="ECO:0000256" key="7">
    <source>
        <dbReference type="ARBA" id="ARBA00022737"/>
    </source>
</evidence>
<evidence type="ECO:0000256" key="14">
    <source>
        <dbReference type="SAM" id="Phobius"/>
    </source>
</evidence>
<keyword evidence="6" id="KW-0732">Signal</keyword>
<sequence length="2102" mass="226556">MGHVPKIQGLLCFQSVLTVAAVLSLVSSAKNIGVGNEQLRRLSSSPTVNTCTPANQRVGLLLMFQNTKGQYWANKTGWPMPKNLTAFVESTPVQSGTCLSSNLPSVPLGMYMDTSTSQSPTILPDHCCWYGVSCCTPTTCQGNSDPSCNCTVGLVNGFYLGANNLSGSFVGPLSAVTPLGEFYLLSVACELVEMDLHINSLTLPLPPQLASLNKLQVLNVAYNQLSGTLPDFLGSLPNLQYLDLSGNKITGSVPGSLCSLGLNSPLINLLLLNNQLTGTLNISACGNLNYIDVTNNQLQGSLPAMAPYNRLQTFNAGQNNFTSLLIARHLNTLSMDLNQRLSGTIPATVGSMLSLNALNLKNVNLSGTLPPGLLSLGSLSSLDISNNWISGTIPEDVKYAVSLRTLNLYNNSLTGTIPPSLVQILAMHPGTVDLRLNYMSCCGLGFQHNSDYSFARYTSYNPLAPRLPPGLEFSTLLRSAEGSSSSFGNNCTTCSLLNYIYTGLSCPYLKVVGTPDNPASVLDWYLDPLYTLFEGCQCDVGYIYTTQEQDGINVVTCIPFVPNNSVLSRIQSWLYAVIVIVVAIILAFGAWFFFFRKGSRPQILQSMIDMRKRLKAPPFSGLLSIVVTDVEGFSDLMKASPELMMPALLAHNNIIQKAKLSNFGHTVVQDGDSFSIVFEEAADAVKFCLQVQQMLASHKWPKNLFKDEESDPAPIGLRAFRGISLKMKQMVTSRKSISAKGMGWVGSVIGDSNGEEQSGKEDVSIQPRRRSFFGTIDGEPGINSTTSTKLDRKHASKISFTVGTRKETRRNRSFQGINSPNVSLPLDSEGPTVAVAADATVAGEHTSGQVSEQRSSVDSVVSAGGGSLGGRRGISGRRKAGKHSMAPPPPPPPLASDPESNGHLSNVSDANTGVMESGGSETGILGKGLRLLHTMSSIGSQDGNASARGSDPKPASAPVRKPGVSGLRVRMGIATGTVIPGQGLAESDVMTQAKLISDAAAGGQILVCSSTFKAIKDMTAELGCVTKDGLDLELTEKPSWWMWWRSKDVDRSKEAVLLDMGEYMYPRDMDVPVALTAKNLHLLGTDAAVAAALTASHAAADMPSRASRSFIRDSSFQRRGQIMRIYQVLAPSLVSRGHVFGSKLSLKEEWVCVDEPYFNAPGVATAKLTPADSVKASWSNTACVFAQVDGGKQFATRFRKDAHDMCLELVAVMRSVVRQIPGSYFVRLQEAEMKYICIFRNAEDALYWCLAVQESIMYMDWMTSVLKHWPSEFGDRGETLFRGPRLKMGMCEGIPNSILPDHMGRADYHGACINEAARFMDAGAHGGQVACDERTVQRVFKNWGVLTKGPDDITYRPQTPVRATADPSSPRRYFSSVESHPLFDHRTSATSTNPGSPLPIAESSSWSRWAVTRIASNSSTPSAPTVKIAQVCDADLVEDASHAGGSQKACRDSRAYKGSLYHHPRPLAALPSVSEAGPLGEGAVDSTESPFSNVKSNGIDAATGATGVTPEAVETNSSGVLSKAQSPENGARCADSSDMDSEKKLLKWLDEQKHAQWPRESEEKSGSRISGSDDRAVVQQDSANSSLPGEASSQGLDVAGEQVPEGSEWGQDRKPSAGSEPNLQHGRDKPFWTDPVRLGKSSLGARRSMDRAGGGDWSRSSNQGRAGEGEVGEKGATRRGSTLIKWLAPEDGIRISASLHEQVQSKMWEGKAISCPENRDSAPKPQEERPSEIKEMISPASAAAATVGGDSVRSERTRNDIKLLSKASWNNELPRYPRKHHSVSDAPVGLTKSASMLRWNIFKDSKDGRMISKDGGASQREVVPSAQSSLNRRESIDEGKEDETPEDAMLSPWTWQIPDDSIVPGNWVDVVAIQLGMFRFKGSPEVIPIVNVLPSWLANRRFPQEAPKGKGDRVLELNSVVGASYVPMLQVVTAYRERHEGPLGPLSTPTPITADGESGVRSRMSGNDGPTMVVLKHTMSIVKDRLSQALSRRVAPGSALQDQETAVAARVGTMAPSRPKSAKSAKSRQQSLSVLADITGLIRRPSLDLEEGNYDREEDSNGRTGVMQFSAGSLELPSRETSFMANRPIVKVELPPPKMVHF</sequence>
<name>A0A250X744_9CHLO</name>
<feature type="compositionally biased region" description="Basic and acidic residues" evidence="13">
    <location>
        <begin position="1667"/>
        <end position="1676"/>
    </location>
</feature>
<dbReference type="PROSITE" id="PS51450">
    <property type="entry name" value="LRR"/>
    <property type="match status" value="1"/>
</dbReference>
<dbReference type="PANTHER" id="PTHR48052:SF8">
    <property type="entry name" value="LRR RECEPTOR-LIKE SERINE_THREONINE-PROTEIN KINASE FLS2"/>
    <property type="match status" value="1"/>
</dbReference>
<feature type="compositionally biased region" description="Polar residues" evidence="13">
    <location>
        <begin position="1579"/>
        <end position="1595"/>
    </location>
</feature>
<dbReference type="OrthoDB" id="676979at2759"/>
<dbReference type="Pfam" id="PF13855">
    <property type="entry name" value="LRR_8"/>
    <property type="match status" value="1"/>
</dbReference>
<feature type="compositionally biased region" description="Gly residues" evidence="13">
    <location>
        <begin position="863"/>
        <end position="873"/>
    </location>
</feature>
<dbReference type="FunFam" id="3.80.10.10:FF:000041">
    <property type="entry name" value="LRR receptor-like serine/threonine-protein kinase ERECTA"/>
    <property type="match status" value="1"/>
</dbReference>
<dbReference type="SUPFAM" id="SSF55073">
    <property type="entry name" value="Nucleotide cyclase"/>
    <property type="match status" value="2"/>
</dbReference>
<evidence type="ECO:0000256" key="9">
    <source>
        <dbReference type="ARBA" id="ARBA00023136"/>
    </source>
</evidence>
<feature type="region of interest" description="Disordered" evidence="13">
    <location>
        <begin position="1710"/>
        <end position="1758"/>
    </location>
</feature>
<evidence type="ECO:0000256" key="11">
    <source>
        <dbReference type="ARBA" id="ARBA00023180"/>
    </source>
</evidence>
<feature type="compositionally biased region" description="Basic and acidic residues" evidence="13">
    <location>
        <begin position="1717"/>
        <end position="1735"/>
    </location>
</feature>
<keyword evidence="8 14" id="KW-1133">Transmembrane helix</keyword>
<keyword evidence="3" id="KW-1003">Cell membrane</keyword>
<evidence type="ECO:0000256" key="13">
    <source>
        <dbReference type="SAM" id="MobiDB-lite"/>
    </source>
</evidence>
<feature type="region of interest" description="Disordered" evidence="13">
    <location>
        <begin position="1351"/>
        <end position="1374"/>
    </location>
</feature>
<evidence type="ECO:0000256" key="4">
    <source>
        <dbReference type="ARBA" id="ARBA00022614"/>
    </source>
</evidence>
<feature type="region of interest" description="Disordered" evidence="13">
    <location>
        <begin position="843"/>
        <end position="922"/>
    </location>
</feature>
<dbReference type="Gene3D" id="3.80.10.10">
    <property type="entry name" value="Ribonuclease Inhibitor"/>
    <property type="match status" value="2"/>
</dbReference>
<feature type="compositionally biased region" description="Basic and acidic residues" evidence="13">
    <location>
        <begin position="1552"/>
        <end position="1576"/>
    </location>
</feature>
<reference evidence="15 16" key="1">
    <citation type="submission" date="2017-08" db="EMBL/GenBank/DDBJ databases">
        <title>Acidophilic green algal genome provides insights into adaptation to an acidic environment.</title>
        <authorList>
            <person name="Hirooka S."/>
            <person name="Hirose Y."/>
            <person name="Kanesaki Y."/>
            <person name="Higuchi S."/>
            <person name="Fujiwara T."/>
            <person name="Onuma R."/>
            <person name="Era A."/>
            <person name="Ohbayashi R."/>
            <person name="Uzuka A."/>
            <person name="Nozaki H."/>
            <person name="Yoshikawa H."/>
            <person name="Miyagishima S.Y."/>
        </authorList>
    </citation>
    <scope>NUCLEOTIDE SEQUENCE [LARGE SCALE GENOMIC DNA]</scope>
    <source>
        <strain evidence="15 16">NIES-2499</strain>
    </source>
</reference>
<organism evidence="15 16">
    <name type="scientific">Chlamydomonas eustigma</name>
    <dbReference type="NCBI Taxonomy" id="1157962"/>
    <lineage>
        <taxon>Eukaryota</taxon>
        <taxon>Viridiplantae</taxon>
        <taxon>Chlorophyta</taxon>
        <taxon>core chlorophytes</taxon>
        <taxon>Chlorophyceae</taxon>
        <taxon>CS clade</taxon>
        <taxon>Chlamydomonadales</taxon>
        <taxon>Chlamydomonadaceae</taxon>
        <taxon>Chlamydomonas</taxon>
    </lineage>
</organism>
<evidence type="ECO:0000256" key="12">
    <source>
        <dbReference type="ARBA" id="ARBA00037847"/>
    </source>
</evidence>
<dbReference type="GO" id="GO:0012505">
    <property type="term" value="C:endomembrane system"/>
    <property type="evidence" value="ECO:0007669"/>
    <property type="project" value="UniProtKB-SubCell"/>
</dbReference>
<gene>
    <name evidence="15" type="ORF">CEUSTIGMA_g6176.t1</name>
</gene>
<feature type="region of interest" description="Disordered" evidence="13">
    <location>
        <begin position="938"/>
        <end position="963"/>
    </location>
</feature>
<keyword evidence="16" id="KW-1185">Reference proteome</keyword>
<feature type="compositionally biased region" description="Polar residues" evidence="13">
    <location>
        <begin position="1514"/>
        <end position="1528"/>
    </location>
</feature>
<feature type="region of interest" description="Disordered" evidence="13">
    <location>
        <begin position="748"/>
        <end position="829"/>
    </location>
</feature>
<evidence type="ECO:0000256" key="8">
    <source>
        <dbReference type="ARBA" id="ARBA00022989"/>
    </source>
</evidence>
<dbReference type="InterPro" id="IPR029787">
    <property type="entry name" value="Nucleotide_cyclase"/>
</dbReference>
<feature type="region of interest" description="Disordered" evidence="13">
    <location>
        <begin position="1940"/>
        <end position="1967"/>
    </location>
</feature>
<dbReference type="SUPFAM" id="SSF52058">
    <property type="entry name" value="L domain-like"/>
    <property type="match status" value="1"/>
</dbReference>
<evidence type="ECO:0000256" key="6">
    <source>
        <dbReference type="ARBA" id="ARBA00022729"/>
    </source>
</evidence>
<evidence type="ECO:0000256" key="5">
    <source>
        <dbReference type="ARBA" id="ARBA00022692"/>
    </source>
</evidence>
<evidence type="ECO:0000256" key="1">
    <source>
        <dbReference type="ARBA" id="ARBA00004236"/>
    </source>
</evidence>
<dbReference type="InterPro" id="IPR032675">
    <property type="entry name" value="LRR_dom_sf"/>
</dbReference>
<feature type="region of interest" description="Disordered" evidence="13">
    <location>
        <begin position="1479"/>
        <end position="1539"/>
    </location>
</feature>
<protein>
    <recommendedName>
        <fullName evidence="17">Guanylate cyclase domain-containing protein</fullName>
    </recommendedName>
</protein>
<keyword evidence="9 14" id="KW-0472">Membrane</keyword>
<dbReference type="GO" id="GO:0005886">
    <property type="term" value="C:plasma membrane"/>
    <property type="evidence" value="ECO:0007669"/>
    <property type="project" value="UniProtKB-SubCell"/>
</dbReference>
<dbReference type="GO" id="GO:0005930">
    <property type="term" value="C:axoneme"/>
    <property type="evidence" value="ECO:0007669"/>
    <property type="project" value="UniProtKB-SubCell"/>
</dbReference>
<evidence type="ECO:0008006" key="17">
    <source>
        <dbReference type="Google" id="ProtNLM"/>
    </source>
</evidence>
<dbReference type="Gene3D" id="3.30.70.1230">
    <property type="entry name" value="Nucleotide cyclase"/>
    <property type="match status" value="3"/>
</dbReference>
<evidence type="ECO:0000256" key="3">
    <source>
        <dbReference type="ARBA" id="ARBA00022475"/>
    </source>
</evidence>
<dbReference type="Pfam" id="PF00560">
    <property type="entry name" value="LRR_1"/>
    <property type="match status" value="2"/>
</dbReference>
<feature type="compositionally biased region" description="Polar residues" evidence="13">
    <location>
        <begin position="1486"/>
        <end position="1496"/>
    </location>
</feature>
<feature type="transmembrane region" description="Helical" evidence="14">
    <location>
        <begin position="616"/>
        <end position="634"/>
    </location>
</feature>
<dbReference type="EMBL" id="BEGY01000035">
    <property type="protein sequence ID" value="GAX78739.1"/>
    <property type="molecule type" value="Genomic_DNA"/>
</dbReference>
<keyword evidence="4" id="KW-0433">Leucine-rich repeat</keyword>
<evidence type="ECO:0000313" key="16">
    <source>
        <dbReference type="Proteomes" id="UP000232323"/>
    </source>
</evidence>
<proteinExistence type="predicted"/>
<accession>A0A250X744</accession>
<keyword evidence="10" id="KW-0675">Receptor</keyword>
<evidence type="ECO:0000256" key="10">
    <source>
        <dbReference type="ARBA" id="ARBA00023170"/>
    </source>
</evidence>
<evidence type="ECO:0000256" key="2">
    <source>
        <dbReference type="ARBA" id="ARBA00004430"/>
    </source>
</evidence>
<feature type="compositionally biased region" description="Polar residues" evidence="13">
    <location>
        <begin position="813"/>
        <end position="822"/>
    </location>
</feature>
<feature type="transmembrane region" description="Helical" evidence="14">
    <location>
        <begin position="573"/>
        <end position="595"/>
    </location>
</feature>
<keyword evidence="5 14" id="KW-0812">Transmembrane</keyword>
<evidence type="ECO:0000313" key="15">
    <source>
        <dbReference type="EMBL" id="GAX78739.1"/>
    </source>
</evidence>
<keyword evidence="7" id="KW-0677">Repeat</keyword>
<dbReference type="Proteomes" id="UP000232323">
    <property type="component" value="Unassembled WGS sequence"/>
</dbReference>
<feature type="region of interest" description="Disordered" evidence="13">
    <location>
        <begin position="1552"/>
        <end position="1677"/>
    </location>
</feature>
<feature type="compositionally biased region" description="Polar residues" evidence="13">
    <location>
        <begin position="898"/>
        <end position="911"/>
    </location>
</feature>
<keyword evidence="11" id="KW-0325">Glycoprotein</keyword>